<dbReference type="RefSeq" id="WP_107585643.1">
    <property type="nucleotide sequence ID" value="NZ_PZJJ01000024.1"/>
</dbReference>
<name>A0A2T4U3X1_9BACI</name>
<reference evidence="4 5" key="1">
    <citation type="submission" date="2018-03" db="EMBL/GenBank/DDBJ databases">
        <title>Alkalicoccus saliphilus sp. nov., isolated from a mineral pool.</title>
        <authorList>
            <person name="Zhao B."/>
        </authorList>
    </citation>
    <scope>NUCLEOTIDE SEQUENCE [LARGE SCALE GENOMIC DNA]</scope>
    <source>
        <strain evidence="4 5">6AG</strain>
    </source>
</reference>
<evidence type="ECO:0000259" key="3">
    <source>
        <dbReference type="Pfam" id="PF07883"/>
    </source>
</evidence>
<dbReference type="EMBL" id="PZJJ01000024">
    <property type="protein sequence ID" value="PTL38086.1"/>
    <property type="molecule type" value="Genomic_DNA"/>
</dbReference>
<dbReference type="InterPro" id="IPR011051">
    <property type="entry name" value="RmlC_Cupin_sf"/>
</dbReference>
<keyword evidence="5" id="KW-1185">Reference proteome</keyword>
<dbReference type="OrthoDB" id="285029at2"/>
<feature type="domain" description="Cupin type-2" evidence="3">
    <location>
        <begin position="98"/>
        <end position="165"/>
    </location>
</feature>
<comment type="caution">
    <text evidence="4">The sequence shown here is derived from an EMBL/GenBank/DDBJ whole genome shotgun (WGS) entry which is preliminary data.</text>
</comment>
<evidence type="ECO:0000313" key="4">
    <source>
        <dbReference type="EMBL" id="PTL38086.1"/>
    </source>
</evidence>
<dbReference type="Gene3D" id="2.60.120.10">
    <property type="entry name" value="Jelly Rolls"/>
    <property type="match status" value="1"/>
</dbReference>
<accession>A0A2T4U3X1</accession>
<dbReference type="PANTHER" id="PTHR41517">
    <property type="entry name" value="1,2-DIOXYGENASE PROTEIN-RELATED"/>
    <property type="match status" value="1"/>
</dbReference>
<evidence type="ECO:0000256" key="2">
    <source>
        <dbReference type="ARBA" id="ARBA00023002"/>
    </source>
</evidence>
<dbReference type="CDD" id="cd06992">
    <property type="entry name" value="cupin_GDO-like_C"/>
    <property type="match status" value="1"/>
</dbReference>
<dbReference type="Proteomes" id="UP000240509">
    <property type="component" value="Unassembled WGS sequence"/>
</dbReference>
<dbReference type="CDD" id="cd02216">
    <property type="entry name" value="cupin_GDO-like_N"/>
    <property type="match status" value="1"/>
</dbReference>
<sequence length="370" mass="42315">MKTRDSKNLEELHQNLQEENMGPLWSSIHQLNTIEPKSKPIAYLWKKELIRKRLKEAEELLEVGEGADRRAVFLINPGMKDLEPVGWGGATQTLYAAVQAVKPGEIAPAHRHTTTALRFIINGHGGEGRVNGEKITFEPGDFLITPTWTWHDHTNINDEEVIWMDCLDVPFTNFLSTCFTEFHEKKQQDLLVEDNFSLKRYNGGMVRPIDDRKEKIAPLGRYTWKMAKDGIEGLMELDPNPIDGYAIEYINPSTGKDANDRIGSRMQCLAPGFKGKAHRHVHSTIYHVFKGEGYSVIDGERFDWAEGDFFVVPTWAWHEHINTSSSKEAFLFSTNDLPIMEAFDFEVEENFKENDGHQIIQSVFNPIKVD</sequence>
<dbReference type="InterPro" id="IPR013096">
    <property type="entry name" value="Cupin_2"/>
</dbReference>
<dbReference type="AlphaFoldDB" id="A0A2T4U3X1"/>
<protein>
    <submittedName>
        <fullName evidence="4">Cupin</fullName>
    </submittedName>
</protein>
<evidence type="ECO:0000313" key="5">
    <source>
        <dbReference type="Proteomes" id="UP000240509"/>
    </source>
</evidence>
<proteinExistence type="predicted"/>
<dbReference type="InterPro" id="IPR047183">
    <property type="entry name" value="GDO-like"/>
</dbReference>
<dbReference type="InterPro" id="IPR014710">
    <property type="entry name" value="RmlC-like_jellyroll"/>
</dbReference>
<gene>
    <name evidence="4" type="ORF">C6Y45_12885</name>
</gene>
<dbReference type="Pfam" id="PF07883">
    <property type="entry name" value="Cupin_2"/>
    <property type="match status" value="2"/>
</dbReference>
<evidence type="ECO:0000256" key="1">
    <source>
        <dbReference type="ARBA" id="ARBA00022964"/>
    </source>
</evidence>
<keyword evidence="2" id="KW-0560">Oxidoreductase</keyword>
<keyword evidence="1" id="KW-0223">Dioxygenase</keyword>
<dbReference type="PANTHER" id="PTHR41517:SF1">
    <property type="entry name" value="CUPIN"/>
    <property type="match status" value="1"/>
</dbReference>
<dbReference type="SUPFAM" id="SSF51182">
    <property type="entry name" value="RmlC-like cupins"/>
    <property type="match status" value="1"/>
</dbReference>
<organism evidence="4 5">
    <name type="scientific">Alkalicoccus saliphilus</name>
    <dbReference type="NCBI Taxonomy" id="200989"/>
    <lineage>
        <taxon>Bacteria</taxon>
        <taxon>Bacillati</taxon>
        <taxon>Bacillota</taxon>
        <taxon>Bacilli</taxon>
        <taxon>Bacillales</taxon>
        <taxon>Bacillaceae</taxon>
        <taxon>Alkalicoccus</taxon>
    </lineage>
</organism>
<dbReference type="GO" id="GO:0051213">
    <property type="term" value="F:dioxygenase activity"/>
    <property type="evidence" value="ECO:0007669"/>
    <property type="project" value="UniProtKB-KW"/>
</dbReference>
<feature type="domain" description="Cupin type-2" evidence="3">
    <location>
        <begin position="266"/>
        <end position="328"/>
    </location>
</feature>